<protein>
    <submittedName>
        <fullName evidence="1">Uncharacterized protein</fullName>
    </submittedName>
</protein>
<comment type="caution">
    <text evidence="1">The sequence shown here is derived from an EMBL/GenBank/DDBJ whole genome shotgun (WGS) entry which is preliminary data.</text>
</comment>
<evidence type="ECO:0000313" key="1">
    <source>
        <dbReference type="EMBL" id="MEQ2295184.1"/>
    </source>
</evidence>
<reference evidence="1 2" key="1">
    <citation type="submission" date="2021-06" db="EMBL/GenBank/DDBJ databases">
        <authorList>
            <person name="Palmer J.M."/>
        </authorList>
    </citation>
    <scope>NUCLEOTIDE SEQUENCE [LARGE SCALE GENOMIC DNA]</scope>
    <source>
        <strain evidence="1 2">AS_MEX2019</strain>
        <tissue evidence="1">Muscle</tissue>
    </source>
</reference>
<name>A0ABV0YMW1_9TELE</name>
<gene>
    <name evidence="1" type="ORF">AMECASPLE_011526</name>
</gene>
<dbReference type="Proteomes" id="UP001469553">
    <property type="component" value="Unassembled WGS sequence"/>
</dbReference>
<organism evidence="1 2">
    <name type="scientific">Ameca splendens</name>
    <dbReference type="NCBI Taxonomy" id="208324"/>
    <lineage>
        <taxon>Eukaryota</taxon>
        <taxon>Metazoa</taxon>
        <taxon>Chordata</taxon>
        <taxon>Craniata</taxon>
        <taxon>Vertebrata</taxon>
        <taxon>Euteleostomi</taxon>
        <taxon>Actinopterygii</taxon>
        <taxon>Neopterygii</taxon>
        <taxon>Teleostei</taxon>
        <taxon>Neoteleostei</taxon>
        <taxon>Acanthomorphata</taxon>
        <taxon>Ovalentaria</taxon>
        <taxon>Atherinomorphae</taxon>
        <taxon>Cyprinodontiformes</taxon>
        <taxon>Goodeidae</taxon>
        <taxon>Ameca</taxon>
    </lineage>
</organism>
<dbReference type="EMBL" id="JAHRIP010038317">
    <property type="protein sequence ID" value="MEQ2295184.1"/>
    <property type="molecule type" value="Genomic_DNA"/>
</dbReference>
<evidence type="ECO:0000313" key="2">
    <source>
        <dbReference type="Proteomes" id="UP001469553"/>
    </source>
</evidence>
<keyword evidence="2" id="KW-1185">Reference proteome</keyword>
<accession>A0ABV0YMW1</accession>
<proteinExistence type="predicted"/>
<sequence>MQDVEWDQGGISLPSICLCSGSHPTRAAALDPRSSGDISERRVQNNSVPAEAGMMRRRRCSCSILPQPYLNCQCRSDMMGDDAGLAGRHYERMVPCPSGPALDPPCSGETGRGSAVHGASCLTEAGGMLLHKSATLKGKSNVMLTDPVWFVITGQPSHAPCWRHH</sequence>